<dbReference type="Gene3D" id="3.30.1060.10">
    <property type="entry name" value="Peptide methionine sulphoxide reductase MsrA"/>
    <property type="match status" value="1"/>
</dbReference>
<dbReference type="Pfam" id="PF01641">
    <property type="entry name" value="SelR"/>
    <property type="match status" value="1"/>
</dbReference>
<evidence type="ECO:0000256" key="1">
    <source>
        <dbReference type="ARBA" id="ARBA00008076"/>
    </source>
</evidence>
<evidence type="ECO:0000256" key="5">
    <source>
        <dbReference type="ARBA" id="ARBA00024679"/>
    </source>
</evidence>
<dbReference type="InterPro" id="IPR002569">
    <property type="entry name" value="Met_Sox_Rdtase_MsrA_dom"/>
</dbReference>
<evidence type="ECO:0000256" key="7">
    <source>
        <dbReference type="ARBA" id="ARBA00048488"/>
    </source>
</evidence>
<dbReference type="GO" id="GO:0033743">
    <property type="term" value="F:peptide-methionine (R)-S-oxide reductase activity"/>
    <property type="evidence" value="ECO:0007669"/>
    <property type="project" value="UniProtKB-EC"/>
</dbReference>
<comment type="catalytic activity">
    <reaction evidence="6 9">
        <text>L-methionyl-[protein] + [thioredoxin]-disulfide + H2O = L-methionyl-(S)-S-oxide-[protein] + [thioredoxin]-dithiol</text>
        <dbReference type="Rhea" id="RHEA:14217"/>
        <dbReference type="Rhea" id="RHEA-COMP:10698"/>
        <dbReference type="Rhea" id="RHEA-COMP:10700"/>
        <dbReference type="Rhea" id="RHEA-COMP:12313"/>
        <dbReference type="Rhea" id="RHEA-COMP:12315"/>
        <dbReference type="ChEBI" id="CHEBI:15377"/>
        <dbReference type="ChEBI" id="CHEBI:16044"/>
        <dbReference type="ChEBI" id="CHEBI:29950"/>
        <dbReference type="ChEBI" id="CHEBI:44120"/>
        <dbReference type="ChEBI" id="CHEBI:50058"/>
        <dbReference type="EC" id="1.8.4.11"/>
    </reaction>
</comment>
<dbReference type="InterPro" id="IPR011057">
    <property type="entry name" value="Mss4-like_sf"/>
</dbReference>
<evidence type="ECO:0000256" key="3">
    <source>
        <dbReference type="ARBA" id="ARBA00023002"/>
    </source>
</evidence>
<protein>
    <recommendedName>
        <fullName evidence="9">Peptide methionine sulfoxide reductase MsrA</fullName>
        <shortName evidence="9">Protein-methionine-S-oxide reductase</shortName>
        <ecNumber evidence="9">1.8.4.11</ecNumber>
    </recommendedName>
    <alternativeName>
        <fullName evidence="9">Peptide-methionine (S)-S-oxide reductase</fullName>
        <shortName evidence="9">Peptide Met(O) reductase</shortName>
    </alternativeName>
</protein>
<evidence type="ECO:0000313" key="12">
    <source>
        <dbReference type="Proteomes" id="UP000663499"/>
    </source>
</evidence>
<dbReference type="KEGG" id="alka:J0B03_06815"/>
<comment type="similarity">
    <text evidence="9">Belongs to the MsrA Met sulfoxide reductase family.</text>
</comment>
<dbReference type="GO" id="GO:0005737">
    <property type="term" value="C:cytoplasm"/>
    <property type="evidence" value="ECO:0007669"/>
    <property type="project" value="TreeGrafter"/>
</dbReference>
<dbReference type="NCBIfam" id="TIGR00401">
    <property type="entry name" value="msrA"/>
    <property type="match status" value="1"/>
</dbReference>
<dbReference type="PROSITE" id="PS51790">
    <property type="entry name" value="MSRB"/>
    <property type="match status" value="1"/>
</dbReference>
<dbReference type="FunFam" id="2.170.150.20:FF:000003">
    <property type="entry name" value="Peptide methionine sulfoxide reductase MsrB"/>
    <property type="match status" value="1"/>
</dbReference>
<evidence type="ECO:0000313" key="11">
    <source>
        <dbReference type="EMBL" id="QSX09679.1"/>
    </source>
</evidence>
<feature type="domain" description="MsrB" evidence="10">
    <location>
        <begin position="219"/>
        <end position="342"/>
    </location>
</feature>
<reference evidence="11" key="1">
    <citation type="submission" date="2021-03" db="EMBL/GenBank/DDBJ databases">
        <title>Alkalibacter marinus sp. nov., isolated from tidal flat sediment.</title>
        <authorList>
            <person name="Namirimu T."/>
            <person name="Yang J.-A."/>
            <person name="Yang S.-H."/>
            <person name="Kim Y.-J."/>
            <person name="Kwon K.K."/>
        </authorList>
    </citation>
    <scope>NUCLEOTIDE SEQUENCE</scope>
    <source>
        <strain evidence="11">ES005</strain>
    </source>
</reference>
<evidence type="ECO:0000256" key="9">
    <source>
        <dbReference type="HAMAP-Rule" id="MF_01401"/>
    </source>
</evidence>
<accession>A0A975AIH1</accession>
<evidence type="ECO:0000256" key="2">
    <source>
        <dbReference type="ARBA" id="ARBA00011017"/>
    </source>
</evidence>
<evidence type="ECO:0000256" key="6">
    <source>
        <dbReference type="ARBA" id="ARBA00047806"/>
    </source>
</evidence>
<organism evidence="11 12">
    <name type="scientific">Alkalibacter rhizosphaerae</name>
    <dbReference type="NCBI Taxonomy" id="2815577"/>
    <lineage>
        <taxon>Bacteria</taxon>
        <taxon>Bacillati</taxon>
        <taxon>Bacillota</taxon>
        <taxon>Clostridia</taxon>
        <taxon>Eubacteriales</taxon>
        <taxon>Eubacteriaceae</taxon>
        <taxon>Alkalibacter</taxon>
    </lineage>
</organism>
<evidence type="ECO:0000256" key="4">
    <source>
        <dbReference type="ARBA" id="ARBA00023268"/>
    </source>
</evidence>
<dbReference type="GO" id="GO:0030091">
    <property type="term" value="P:protein repair"/>
    <property type="evidence" value="ECO:0007669"/>
    <property type="project" value="InterPro"/>
</dbReference>
<dbReference type="GO" id="GO:0008113">
    <property type="term" value="F:peptide-methionine (S)-S-oxide reductase activity"/>
    <property type="evidence" value="ECO:0007669"/>
    <property type="project" value="UniProtKB-UniRule"/>
</dbReference>
<dbReference type="GO" id="GO:0006979">
    <property type="term" value="P:response to oxidative stress"/>
    <property type="evidence" value="ECO:0007669"/>
    <property type="project" value="InterPro"/>
</dbReference>
<sequence>MKWIAIGLGIVVLLGGFQLFHRFRNDEDDLDRMNKEVTPDYTRSRYKEIYLAGGCFWGVEAYFNRINGVVYTNVGYANGQGEETSYRTIGRTGHAETVYIVYDPQRLSLDTLLTYYYEIIDPTSLNRQGNDVGVQYRTGIYYVDPADKKIIEEVTAAVESKLEEAVVTEREPLKNYVLAEDYHQDYLDKNPGGYCHISLADIPNEKPVIRARDYPKPSEEELQERLSTQQYQITQGKGTERAFDNAYWDNKEEGLYVDIVTGEPLFLSTDKFDSGTGWPSFTKPIQWDVVEYVVDTSLGMERVEVISRSGKTHLGHVFPDGPRAEGGLRFCMNSGALRFIPLDKLEEEGYGSLKMLF</sequence>
<comment type="function">
    <text evidence="5 9">Has an important function as a repair enzyme for proteins that have been inactivated by oxidation. Catalyzes the reversible oxidation-reduction of methionine sulfoxide in proteins to methionine.</text>
</comment>
<comment type="catalytic activity">
    <reaction evidence="7">
        <text>L-methionyl-[protein] + [thioredoxin]-disulfide + H2O = L-methionyl-(R)-S-oxide-[protein] + [thioredoxin]-dithiol</text>
        <dbReference type="Rhea" id="RHEA:24164"/>
        <dbReference type="Rhea" id="RHEA-COMP:10698"/>
        <dbReference type="Rhea" id="RHEA-COMP:10700"/>
        <dbReference type="Rhea" id="RHEA-COMP:12313"/>
        <dbReference type="Rhea" id="RHEA-COMP:12314"/>
        <dbReference type="ChEBI" id="CHEBI:15377"/>
        <dbReference type="ChEBI" id="CHEBI:16044"/>
        <dbReference type="ChEBI" id="CHEBI:29950"/>
        <dbReference type="ChEBI" id="CHEBI:45764"/>
        <dbReference type="ChEBI" id="CHEBI:50058"/>
        <dbReference type="EC" id="1.8.4.12"/>
    </reaction>
</comment>
<dbReference type="SUPFAM" id="SSF55068">
    <property type="entry name" value="Peptide methionine sulfoxide reductase"/>
    <property type="match status" value="1"/>
</dbReference>
<dbReference type="NCBIfam" id="TIGR00357">
    <property type="entry name" value="peptide-methionine (R)-S-oxide reductase MsrB"/>
    <property type="match status" value="1"/>
</dbReference>
<dbReference type="InterPro" id="IPR028427">
    <property type="entry name" value="Met_Sox_Rdtase_MsrB"/>
</dbReference>
<name>A0A975AIH1_9FIRM</name>
<dbReference type="PANTHER" id="PTHR10173">
    <property type="entry name" value="METHIONINE SULFOXIDE REDUCTASE"/>
    <property type="match status" value="1"/>
</dbReference>
<dbReference type="EMBL" id="CP071444">
    <property type="protein sequence ID" value="QSX09679.1"/>
    <property type="molecule type" value="Genomic_DNA"/>
</dbReference>
<dbReference type="HAMAP" id="MF_01401">
    <property type="entry name" value="MsrA"/>
    <property type="match status" value="1"/>
</dbReference>
<dbReference type="InterPro" id="IPR002579">
    <property type="entry name" value="Met_Sox_Rdtase_MsrB_dom"/>
</dbReference>
<dbReference type="Pfam" id="PF01625">
    <property type="entry name" value="PMSR"/>
    <property type="match status" value="1"/>
</dbReference>
<dbReference type="EC" id="1.8.4.11" evidence="9"/>
<comment type="catalytic activity">
    <reaction evidence="8 9">
        <text>[thioredoxin]-disulfide + L-methionine + H2O = L-methionine (S)-S-oxide + [thioredoxin]-dithiol</text>
        <dbReference type="Rhea" id="RHEA:19993"/>
        <dbReference type="Rhea" id="RHEA-COMP:10698"/>
        <dbReference type="Rhea" id="RHEA-COMP:10700"/>
        <dbReference type="ChEBI" id="CHEBI:15377"/>
        <dbReference type="ChEBI" id="CHEBI:29950"/>
        <dbReference type="ChEBI" id="CHEBI:50058"/>
        <dbReference type="ChEBI" id="CHEBI:57844"/>
        <dbReference type="ChEBI" id="CHEBI:58772"/>
        <dbReference type="EC" id="1.8.4.11"/>
    </reaction>
</comment>
<dbReference type="FunFam" id="3.30.1060.10:FF:000007">
    <property type="entry name" value="Peptide methionine sulfoxide reductase msrA/msrB"/>
    <property type="match status" value="1"/>
</dbReference>
<dbReference type="Gene3D" id="2.170.150.20">
    <property type="entry name" value="Peptide methionine sulfoxide reductase"/>
    <property type="match status" value="1"/>
</dbReference>
<keyword evidence="4" id="KW-0511">Multifunctional enzyme</keyword>
<dbReference type="Proteomes" id="UP000663499">
    <property type="component" value="Chromosome"/>
</dbReference>
<keyword evidence="3 9" id="KW-0560">Oxidoreductase</keyword>
<comment type="similarity">
    <text evidence="1">In the C-terminal section; belongs to the MsrB Met sulfoxide reductase family.</text>
</comment>
<evidence type="ECO:0000256" key="8">
    <source>
        <dbReference type="ARBA" id="ARBA00048782"/>
    </source>
</evidence>
<comment type="similarity">
    <text evidence="2">In the N-terminal section; belongs to the MsrA Met sulfoxide reductase family.</text>
</comment>
<proteinExistence type="inferred from homology"/>
<dbReference type="InterPro" id="IPR036509">
    <property type="entry name" value="Met_Sox_Rdtase_MsrA_sf"/>
</dbReference>
<keyword evidence="12" id="KW-1185">Reference proteome</keyword>
<dbReference type="AlphaFoldDB" id="A0A975AIH1"/>
<gene>
    <name evidence="11" type="primary">msrB</name>
    <name evidence="9" type="synonym">msrA</name>
    <name evidence="11" type="ORF">J0B03_06815</name>
</gene>
<dbReference type="SUPFAM" id="SSF51316">
    <property type="entry name" value="Mss4-like"/>
    <property type="match status" value="1"/>
</dbReference>
<feature type="active site" evidence="9">
    <location>
        <position position="55"/>
    </location>
</feature>
<evidence type="ECO:0000259" key="10">
    <source>
        <dbReference type="PROSITE" id="PS51790"/>
    </source>
</evidence>
<dbReference type="PANTHER" id="PTHR10173:SF59">
    <property type="entry name" value="PEPTIDE METHIONINE SULFOXIDE REDUCTASE MSRA_MSRB"/>
    <property type="match status" value="1"/>
</dbReference>